<gene>
    <name evidence="3" type="ORF">AUK42_07585</name>
    <name evidence="4" type="ORF">COZ58_00200</name>
</gene>
<dbReference type="STRING" id="1805029.AUK42_07585"/>
<dbReference type="Pfam" id="PF02608">
    <property type="entry name" value="Bmp"/>
    <property type="match status" value="1"/>
</dbReference>
<proteinExistence type="predicted"/>
<evidence type="ECO:0000313" key="6">
    <source>
        <dbReference type="Proteomes" id="UP000231493"/>
    </source>
</evidence>
<evidence type="ECO:0000256" key="1">
    <source>
        <dbReference type="ARBA" id="ARBA00022729"/>
    </source>
</evidence>
<dbReference type="EMBL" id="MNYY01000148">
    <property type="protein sequence ID" value="OIP66876.1"/>
    <property type="molecule type" value="Genomic_DNA"/>
</dbReference>
<evidence type="ECO:0000313" key="4">
    <source>
        <dbReference type="EMBL" id="PIX35375.1"/>
    </source>
</evidence>
<dbReference type="GO" id="GO:0005886">
    <property type="term" value="C:plasma membrane"/>
    <property type="evidence" value="ECO:0007669"/>
    <property type="project" value="InterPro"/>
</dbReference>
<sequence>MKNFRLLAILLMIAMLISVFASVGLTEEKIKVAFIYVGPHNDGGWSQAHDEGRIYLEEKLPYVETAYSETVPEGAPCEKVIRDYCNQGYKVIFTTSFGFMDPTFNAAKDYPDVIFEHCSGYKTLDNLGNYFGRIYQADYLSGLVAGMMTKSNYIGFVAPFPIPEVVREIDAFAIGMREVNPDAEVHVIWLNSWLDPVQEANAAQTFLANGADIIASGMDTPASLQVAEKAGKYGIGYDKDMAAAAPKAVLTSRIWHWGLYYVQVLEAVRAGTWKAGSYWKGMETGLVELAPYGPMVPQNVRDYVDKRKQEIIEGKFECFTGPLYDQNGKLTVKEGEEIPDADKLSLQWFVEGVIGTIPK</sequence>
<reference evidence="3 5" key="1">
    <citation type="journal article" date="2016" name="Environ. Microbiol.">
        <title>Genomic resolution of a cold subsurface aquifer community provides metabolic insights for novel microbes adapted to high CO concentrations.</title>
        <authorList>
            <person name="Probst A.J."/>
            <person name="Castelle C.J."/>
            <person name="Singh A."/>
            <person name="Brown C.T."/>
            <person name="Anantharaman K."/>
            <person name="Sharon I."/>
            <person name="Hug L.A."/>
            <person name="Burstein D."/>
            <person name="Emerson J.B."/>
            <person name="Thomas B.C."/>
            <person name="Banfield J.F."/>
        </authorList>
    </citation>
    <scope>NUCLEOTIDE SEQUENCE [LARGE SCALE GENOMIC DNA]</scope>
    <source>
        <strain evidence="3">CG2_30_33_13</strain>
    </source>
</reference>
<dbReference type="Proteomes" id="UP000231493">
    <property type="component" value="Unassembled WGS sequence"/>
</dbReference>
<name>A0A1J5G3F4_9BACT</name>
<evidence type="ECO:0000313" key="3">
    <source>
        <dbReference type="EMBL" id="OIP66876.1"/>
    </source>
</evidence>
<comment type="caution">
    <text evidence="3">The sequence shown here is derived from an EMBL/GenBank/DDBJ whole genome shotgun (WGS) entry which is preliminary data.</text>
</comment>
<evidence type="ECO:0000259" key="2">
    <source>
        <dbReference type="Pfam" id="PF02608"/>
    </source>
</evidence>
<keyword evidence="1" id="KW-0732">Signal</keyword>
<dbReference type="InterPro" id="IPR003760">
    <property type="entry name" value="PnrA-like"/>
</dbReference>
<evidence type="ECO:0000313" key="5">
    <source>
        <dbReference type="Proteomes" id="UP000182763"/>
    </source>
</evidence>
<dbReference type="PANTHER" id="PTHR43208:SF1">
    <property type="entry name" value="ABC TRANSPORTER SUBSTRATE-BINDING PROTEIN"/>
    <property type="match status" value="1"/>
</dbReference>
<feature type="domain" description="ABC transporter substrate-binding protein PnrA-like" evidence="2">
    <location>
        <begin position="29"/>
        <end position="313"/>
    </location>
</feature>
<dbReference type="Proteomes" id="UP000182763">
    <property type="component" value="Unassembled WGS sequence"/>
</dbReference>
<dbReference type="Gene3D" id="3.40.50.2300">
    <property type="match status" value="2"/>
</dbReference>
<accession>A0A1J5G3F4</accession>
<dbReference type="PANTHER" id="PTHR43208">
    <property type="entry name" value="ABC TRANSPORTER SUBSTRATE-BINDING PROTEIN"/>
    <property type="match status" value="1"/>
</dbReference>
<organism evidence="3 5">
    <name type="scientific">Candidatus Infernicultor aquiphilus</name>
    <dbReference type="NCBI Taxonomy" id="1805029"/>
    <lineage>
        <taxon>Bacteria</taxon>
        <taxon>Pseudomonadati</taxon>
        <taxon>Atribacterota</taxon>
        <taxon>Candidatus Phoenicimicrobiia</taxon>
        <taxon>Candidatus Pheonicimicrobiales</taxon>
        <taxon>Candidatus Phoenicimicrobiaceae</taxon>
        <taxon>Candidatus Infernicultor</taxon>
    </lineage>
</organism>
<reference evidence="6" key="2">
    <citation type="submission" date="2017-09" db="EMBL/GenBank/DDBJ databases">
        <title>Depth-based differentiation of microbial function through sediment-hosted aquifers and enrichment of novel symbionts in the deep terrestrial subsurface.</title>
        <authorList>
            <person name="Probst A.J."/>
            <person name="Ladd B."/>
            <person name="Jarett J.K."/>
            <person name="Geller-Mcgrath D.E."/>
            <person name="Sieber C.M."/>
            <person name="Emerson J.B."/>
            <person name="Anantharaman K."/>
            <person name="Thomas B.C."/>
            <person name="Malmstrom R."/>
            <person name="Stieglmeier M."/>
            <person name="Klingl A."/>
            <person name="Woyke T."/>
            <person name="Ryan C.M."/>
            <person name="Banfield J.F."/>
        </authorList>
    </citation>
    <scope>NUCLEOTIDE SEQUENCE [LARGE SCALE GENOMIC DNA]</scope>
</reference>
<protein>
    <submittedName>
        <fullName evidence="3">BMP family ABC transporter substrate-binding protein</fullName>
    </submittedName>
</protein>
<dbReference type="CDD" id="cd19963">
    <property type="entry name" value="PBP1_BMP-like"/>
    <property type="match status" value="1"/>
</dbReference>
<dbReference type="InterPro" id="IPR052910">
    <property type="entry name" value="ABC-Purine-Binding"/>
</dbReference>
<reference evidence="4" key="3">
    <citation type="submission" date="2017-09" db="EMBL/GenBank/DDBJ databases">
        <title>Depth-based differentiation of microbial function through sediment-hosted aquifers and enrichment of novel symbionts in the deep terrestrial subsurface.</title>
        <authorList>
            <person name="Probst A.J."/>
            <person name="Ladd B."/>
            <person name="Jarett J.K."/>
            <person name="Geller-Mcgrath D.E."/>
            <person name="Sieber C.M.K."/>
            <person name="Emerson J.B."/>
            <person name="Anantharaman K."/>
            <person name="Thomas B.C."/>
            <person name="Malmstrom R."/>
            <person name="Stieglmeier M."/>
            <person name="Klingl A."/>
            <person name="Woyke T."/>
            <person name="Ryan C.M."/>
            <person name="Banfield J.F."/>
        </authorList>
    </citation>
    <scope>NUCLEOTIDE SEQUENCE</scope>
    <source>
        <strain evidence="4">CG_4_8_14_3_um_filter_34_18</strain>
    </source>
</reference>
<dbReference type="AlphaFoldDB" id="A0A1J5G3F4"/>
<dbReference type="EMBL" id="PFIP01000006">
    <property type="protein sequence ID" value="PIX35375.1"/>
    <property type="molecule type" value="Genomic_DNA"/>
</dbReference>
<accession>A0A2M7KB69</accession>